<organism evidence="7 8">
    <name type="scientific">Polysphondylium violaceum</name>
    <dbReference type="NCBI Taxonomy" id="133409"/>
    <lineage>
        <taxon>Eukaryota</taxon>
        <taxon>Amoebozoa</taxon>
        <taxon>Evosea</taxon>
        <taxon>Eumycetozoa</taxon>
        <taxon>Dictyostelia</taxon>
        <taxon>Dictyosteliales</taxon>
        <taxon>Dictyosteliaceae</taxon>
        <taxon>Polysphondylium</taxon>
    </lineage>
</organism>
<dbReference type="PANTHER" id="PTHR12683">
    <property type="entry name" value="CDK-ACTIVATING KINASE ASSEMBLY FACTOR MAT1"/>
    <property type="match status" value="1"/>
</dbReference>
<dbReference type="GO" id="GO:0006357">
    <property type="term" value="P:regulation of transcription by RNA polymerase II"/>
    <property type="evidence" value="ECO:0007669"/>
    <property type="project" value="TreeGrafter"/>
</dbReference>
<dbReference type="GO" id="GO:0005675">
    <property type="term" value="C:transcription factor TFIIH holo complex"/>
    <property type="evidence" value="ECO:0007669"/>
    <property type="project" value="TreeGrafter"/>
</dbReference>
<feature type="region of interest" description="Disordered" evidence="5">
    <location>
        <begin position="213"/>
        <end position="281"/>
    </location>
</feature>
<accession>A0A8J4UZW0</accession>
<evidence type="ECO:0000256" key="4">
    <source>
        <dbReference type="PROSITE-ProRule" id="PRU00175"/>
    </source>
</evidence>
<dbReference type="GO" id="GO:0006281">
    <property type="term" value="P:DNA repair"/>
    <property type="evidence" value="ECO:0007669"/>
    <property type="project" value="TreeGrafter"/>
</dbReference>
<dbReference type="PROSITE" id="PS00518">
    <property type="entry name" value="ZF_RING_1"/>
    <property type="match status" value="1"/>
</dbReference>
<evidence type="ECO:0000256" key="2">
    <source>
        <dbReference type="ARBA" id="ARBA00022771"/>
    </source>
</evidence>
<dbReference type="InterPro" id="IPR001841">
    <property type="entry name" value="Znf_RING"/>
</dbReference>
<dbReference type="AlphaFoldDB" id="A0A8J4UZW0"/>
<dbReference type="InterPro" id="IPR013083">
    <property type="entry name" value="Znf_RING/FYVE/PHD"/>
</dbReference>
<dbReference type="PANTHER" id="PTHR12683:SF13">
    <property type="entry name" value="CDK-ACTIVATING KINASE ASSEMBLY FACTOR MAT1"/>
    <property type="match status" value="1"/>
</dbReference>
<dbReference type="Proteomes" id="UP000695562">
    <property type="component" value="Unassembled WGS sequence"/>
</dbReference>
<feature type="domain" description="RING-type" evidence="6">
    <location>
        <begin position="9"/>
        <end position="54"/>
    </location>
</feature>
<dbReference type="InterPro" id="IPR015877">
    <property type="entry name" value="MAT1_centre"/>
</dbReference>
<feature type="compositionally biased region" description="Low complexity" evidence="5">
    <location>
        <begin position="249"/>
        <end position="271"/>
    </location>
</feature>
<evidence type="ECO:0000256" key="5">
    <source>
        <dbReference type="SAM" id="MobiDB-lite"/>
    </source>
</evidence>
<comment type="caution">
    <text evidence="7">The sequence shown here is derived from an EMBL/GenBank/DDBJ whole genome shotgun (WGS) entry which is preliminary data.</text>
</comment>
<protein>
    <recommendedName>
        <fullName evidence="6">RING-type domain-containing protein</fullName>
    </recommendedName>
</protein>
<keyword evidence="3" id="KW-0862">Zinc</keyword>
<dbReference type="Gene3D" id="3.30.40.10">
    <property type="entry name" value="Zinc/RING finger domain, C3HC4 (zinc finger)"/>
    <property type="match status" value="1"/>
</dbReference>
<keyword evidence="2 4" id="KW-0863">Zinc-finger</keyword>
<dbReference type="OrthoDB" id="5963at2759"/>
<feature type="compositionally biased region" description="Basic and acidic residues" evidence="5">
    <location>
        <begin position="230"/>
        <end position="242"/>
    </location>
</feature>
<sequence length="324" mass="37695">MNFMKDDECIQCHNDLYLNPTMKLLTAPCGHKYCESCVSLNYMKDSVINCLGCNAQIRRQSFINSRFDDTGLEKENGIRKKVLRVFNKCKDDYTNLVDFNNYLEMVEDIIFDMLEGGESAVQAEAKLKEYQKLNQGSIIINKKKKEEEDALIAQRISEEQRIIAERRNFYLAQDQEEQKKKLLENAKTIDDLAKGKITAKDVKELDKKKAEELRQMAKGPDLSQLVPPTADKDKEKEKEKNKFIYQPKQQNQQQPQQNNNNNNNNNNQQQQLPPGFSEPQPLEEFKYDELSLKNLIPTAQQSEVAGFKQIYIKQRAFEEAFQLF</sequence>
<dbReference type="EMBL" id="AJWJ01000124">
    <property type="protein sequence ID" value="KAF2074895.1"/>
    <property type="molecule type" value="Genomic_DNA"/>
</dbReference>
<reference evidence="7" key="1">
    <citation type="submission" date="2020-01" db="EMBL/GenBank/DDBJ databases">
        <title>Development of genomics and gene disruption for Polysphondylium violaceum indicates a role for the polyketide synthase stlB in stalk morphogenesis.</title>
        <authorList>
            <person name="Narita B."/>
            <person name="Kawabe Y."/>
            <person name="Kin K."/>
            <person name="Saito T."/>
            <person name="Gibbs R."/>
            <person name="Kuspa A."/>
            <person name="Muzny D."/>
            <person name="Queller D."/>
            <person name="Richards S."/>
            <person name="Strassman J."/>
            <person name="Sucgang R."/>
            <person name="Worley K."/>
            <person name="Schaap P."/>
        </authorList>
    </citation>
    <scope>NUCLEOTIDE SEQUENCE</scope>
    <source>
        <strain evidence="7">QSvi11</strain>
    </source>
</reference>
<evidence type="ECO:0000256" key="1">
    <source>
        <dbReference type="ARBA" id="ARBA00022723"/>
    </source>
</evidence>
<evidence type="ECO:0000259" key="6">
    <source>
        <dbReference type="PROSITE" id="PS50089"/>
    </source>
</evidence>
<keyword evidence="8" id="KW-1185">Reference proteome</keyword>
<dbReference type="Pfam" id="PF06391">
    <property type="entry name" value="MAT1"/>
    <property type="match status" value="1"/>
</dbReference>
<name>A0A8J4UZW0_9MYCE</name>
<dbReference type="FunFam" id="3.30.40.10:FF:000572">
    <property type="entry name" value="CDK-activating kinase assembly factor MAT1"/>
    <property type="match status" value="1"/>
</dbReference>
<evidence type="ECO:0000313" key="7">
    <source>
        <dbReference type="EMBL" id="KAF2074895.1"/>
    </source>
</evidence>
<evidence type="ECO:0000256" key="3">
    <source>
        <dbReference type="ARBA" id="ARBA00022833"/>
    </source>
</evidence>
<evidence type="ECO:0000313" key="8">
    <source>
        <dbReference type="Proteomes" id="UP000695562"/>
    </source>
</evidence>
<proteinExistence type="predicted"/>
<dbReference type="SUPFAM" id="SSF57850">
    <property type="entry name" value="RING/U-box"/>
    <property type="match status" value="1"/>
</dbReference>
<dbReference type="PROSITE" id="PS50089">
    <property type="entry name" value="ZF_RING_2"/>
    <property type="match status" value="1"/>
</dbReference>
<gene>
    <name evidence="7" type="ORF">CYY_003814</name>
</gene>
<keyword evidence="1" id="KW-0479">Metal-binding</keyword>
<dbReference type="InterPro" id="IPR017907">
    <property type="entry name" value="Znf_RING_CS"/>
</dbReference>
<dbReference type="GO" id="GO:0008270">
    <property type="term" value="F:zinc ion binding"/>
    <property type="evidence" value="ECO:0007669"/>
    <property type="project" value="UniProtKB-KW"/>
</dbReference>